<keyword evidence="2" id="KW-1185">Reference proteome</keyword>
<comment type="caution">
    <text evidence="1">The sequence shown here is derived from an EMBL/GenBank/DDBJ whole genome shotgun (WGS) entry which is preliminary data.</text>
</comment>
<protein>
    <submittedName>
        <fullName evidence="1">Uncharacterized protein</fullName>
    </submittedName>
</protein>
<reference evidence="1" key="2">
    <citation type="submission" date="2017-10" db="EMBL/GenBank/DDBJ databases">
        <title>Ladona fulva Genome sequencing and assembly.</title>
        <authorList>
            <person name="Murali S."/>
            <person name="Richards S."/>
            <person name="Bandaranaike D."/>
            <person name="Bellair M."/>
            <person name="Blankenburg K."/>
            <person name="Chao H."/>
            <person name="Dinh H."/>
            <person name="Doddapaneni H."/>
            <person name="Dugan-Rocha S."/>
            <person name="Elkadiri S."/>
            <person name="Gnanaolivu R."/>
            <person name="Hernandez B."/>
            <person name="Skinner E."/>
            <person name="Javaid M."/>
            <person name="Lee S."/>
            <person name="Li M."/>
            <person name="Ming W."/>
            <person name="Munidasa M."/>
            <person name="Muniz J."/>
            <person name="Nguyen L."/>
            <person name="Hughes D."/>
            <person name="Osuji N."/>
            <person name="Pu L.-L."/>
            <person name="Puazo M."/>
            <person name="Qu C."/>
            <person name="Quiroz J."/>
            <person name="Raj R."/>
            <person name="Weissenberger G."/>
            <person name="Xin Y."/>
            <person name="Zou X."/>
            <person name="Han Y."/>
            <person name="Worley K."/>
            <person name="Muzny D."/>
            <person name="Gibbs R."/>
        </authorList>
    </citation>
    <scope>NUCLEOTIDE SEQUENCE</scope>
    <source>
        <strain evidence="1">Sampled in the wild</strain>
    </source>
</reference>
<dbReference type="EMBL" id="KZ308639">
    <property type="protein sequence ID" value="KAG8232658.1"/>
    <property type="molecule type" value="Genomic_DNA"/>
</dbReference>
<sequence>MRRSTLIGYILRHEGLAKTMREGKNKRDRPILDNMGQLMKDLGYQSHEELKKLAQDCKKLKSPVNQSRLQQEKKVDGLAYKMFSLQDFIGDNIMVSPKWPLQNKMLIGFRVKRRNVNDTVLD</sequence>
<proteinExistence type="predicted"/>
<organism evidence="1 2">
    <name type="scientific">Ladona fulva</name>
    <name type="common">Scarce chaser dragonfly</name>
    <name type="synonym">Libellula fulva</name>
    <dbReference type="NCBI Taxonomy" id="123851"/>
    <lineage>
        <taxon>Eukaryota</taxon>
        <taxon>Metazoa</taxon>
        <taxon>Ecdysozoa</taxon>
        <taxon>Arthropoda</taxon>
        <taxon>Hexapoda</taxon>
        <taxon>Insecta</taxon>
        <taxon>Pterygota</taxon>
        <taxon>Palaeoptera</taxon>
        <taxon>Odonata</taxon>
        <taxon>Epiprocta</taxon>
        <taxon>Anisoptera</taxon>
        <taxon>Libelluloidea</taxon>
        <taxon>Libellulidae</taxon>
        <taxon>Ladona</taxon>
    </lineage>
</organism>
<reference evidence="1" key="1">
    <citation type="submission" date="2013-04" db="EMBL/GenBank/DDBJ databases">
        <authorList>
            <person name="Qu J."/>
            <person name="Murali S.C."/>
            <person name="Bandaranaike D."/>
            <person name="Bellair M."/>
            <person name="Blankenburg K."/>
            <person name="Chao H."/>
            <person name="Dinh H."/>
            <person name="Doddapaneni H."/>
            <person name="Downs B."/>
            <person name="Dugan-Rocha S."/>
            <person name="Elkadiri S."/>
            <person name="Gnanaolivu R.D."/>
            <person name="Hernandez B."/>
            <person name="Javaid M."/>
            <person name="Jayaseelan J.C."/>
            <person name="Lee S."/>
            <person name="Li M."/>
            <person name="Ming W."/>
            <person name="Munidasa M."/>
            <person name="Muniz J."/>
            <person name="Nguyen L."/>
            <person name="Ongeri F."/>
            <person name="Osuji N."/>
            <person name="Pu L.-L."/>
            <person name="Puazo M."/>
            <person name="Qu C."/>
            <person name="Quiroz J."/>
            <person name="Raj R."/>
            <person name="Weissenberger G."/>
            <person name="Xin Y."/>
            <person name="Zou X."/>
            <person name="Han Y."/>
            <person name="Richards S."/>
            <person name="Worley K."/>
            <person name="Muzny D."/>
            <person name="Gibbs R."/>
        </authorList>
    </citation>
    <scope>NUCLEOTIDE SEQUENCE</scope>
    <source>
        <strain evidence="1">Sampled in the wild</strain>
    </source>
</reference>
<accession>A0A8K0KE41</accession>
<gene>
    <name evidence="1" type="ORF">J437_LFUL011889</name>
</gene>
<name>A0A8K0KE41_LADFU</name>
<evidence type="ECO:0000313" key="1">
    <source>
        <dbReference type="EMBL" id="KAG8232658.1"/>
    </source>
</evidence>
<evidence type="ECO:0000313" key="2">
    <source>
        <dbReference type="Proteomes" id="UP000792457"/>
    </source>
</evidence>
<dbReference type="Proteomes" id="UP000792457">
    <property type="component" value="Unassembled WGS sequence"/>
</dbReference>
<dbReference type="AlphaFoldDB" id="A0A8K0KE41"/>